<feature type="domain" description="Core-binding (CB)" evidence="7">
    <location>
        <begin position="79"/>
        <end position="156"/>
    </location>
</feature>
<feature type="region of interest" description="Disordered" evidence="5">
    <location>
        <begin position="393"/>
        <end position="427"/>
    </location>
</feature>
<protein>
    <submittedName>
        <fullName evidence="8">Site-specific integrase</fullName>
    </submittedName>
</protein>
<dbReference type="InterPro" id="IPR013762">
    <property type="entry name" value="Integrase-like_cat_sf"/>
</dbReference>
<dbReference type="SUPFAM" id="SSF56349">
    <property type="entry name" value="DNA breaking-rejoining enzymes"/>
    <property type="match status" value="1"/>
</dbReference>
<reference evidence="8 9" key="1">
    <citation type="submission" date="2020-05" db="EMBL/GenBank/DDBJ databases">
        <authorList>
            <person name="Mo P."/>
        </authorList>
    </citation>
    <scope>NUCLEOTIDE SEQUENCE [LARGE SCALE GENOMIC DNA]</scope>
    <source>
        <strain evidence="8 9">Gen01</strain>
    </source>
</reference>
<sequence length="427" mass="48309">MAHVNDAWYVERRQPDGTTRRQKTPRHGLGKRWIVRWRDHAGEDRKQFFDKKTDAEQAAARLDTELARRTYIDPRAGEIAFRDYAEQWRLGQFADPNTAYQVRARLRLHVYPKLGNLAMQVITPSHIRSWLRGLTVSLSYQRTLFANVSQVFTAAIADDILTKNPCVNRTVRKPVADPQQIVPWTARQVTDVHRALPDRYAILALLAAGTGLRQGEILALSASDVDLERRSIQVQRQIKLTPGNQPYFALPKGRKVRTVPLPDSVRDALTEHLARFPARAVTLGWDRTDGKPTTADLILTTRERKPVNRHYFNAKIWKPALTAADIPPTRENGCHALRHYYASVLLDGGESIRTVSERLGHADPGFTLRTYTHLLPQSETRTRDIIDTALRALPPRTTPTPGTSAAPRHLSGPTRARRSPGQFGPQR</sequence>
<dbReference type="Gene3D" id="1.10.443.10">
    <property type="entry name" value="Intergrase catalytic core"/>
    <property type="match status" value="1"/>
</dbReference>
<evidence type="ECO:0000256" key="5">
    <source>
        <dbReference type="SAM" id="MobiDB-lite"/>
    </source>
</evidence>
<dbReference type="Proteomes" id="UP000505377">
    <property type="component" value="Chromosome"/>
</dbReference>
<keyword evidence="2 4" id="KW-0238">DNA-binding</keyword>
<evidence type="ECO:0000256" key="4">
    <source>
        <dbReference type="PROSITE-ProRule" id="PRU01248"/>
    </source>
</evidence>
<dbReference type="InterPro" id="IPR010998">
    <property type="entry name" value="Integrase_recombinase_N"/>
</dbReference>
<dbReference type="PROSITE" id="PS51900">
    <property type="entry name" value="CB"/>
    <property type="match status" value="1"/>
</dbReference>
<evidence type="ECO:0000256" key="3">
    <source>
        <dbReference type="ARBA" id="ARBA00023172"/>
    </source>
</evidence>
<dbReference type="InterPro" id="IPR053876">
    <property type="entry name" value="Phage_int_M"/>
</dbReference>
<dbReference type="CDD" id="cd01189">
    <property type="entry name" value="INT_ICEBs1_C_like"/>
    <property type="match status" value="1"/>
</dbReference>
<evidence type="ECO:0000313" key="8">
    <source>
        <dbReference type="EMBL" id="QJY49602.1"/>
    </source>
</evidence>
<organism evidence="8 9">
    <name type="scientific">Pseudonocardia broussonetiae</name>
    <dbReference type="NCBI Taxonomy" id="2736640"/>
    <lineage>
        <taxon>Bacteria</taxon>
        <taxon>Bacillati</taxon>
        <taxon>Actinomycetota</taxon>
        <taxon>Actinomycetes</taxon>
        <taxon>Pseudonocardiales</taxon>
        <taxon>Pseudonocardiaceae</taxon>
        <taxon>Pseudonocardia</taxon>
    </lineage>
</organism>
<comment type="similarity">
    <text evidence="1">Belongs to the 'phage' integrase family.</text>
</comment>
<gene>
    <name evidence="8" type="ORF">HOP40_30760</name>
</gene>
<dbReference type="GO" id="GO:0015074">
    <property type="term" value="P:DNA integration"/>
    <property type="evidence" value="ECO:0007669"/>
    <property type="project" value="InterPro"/>
</dbReference>
<feature type="compositionally biased region" description="Low complexity" evidence="5">
    <location>
        <begin position="393"/>
        <end position="408"/>
    </location>
</feature>
<dbReference type="RefSeq" id="WP_172165749.1">
    <property type="nucleotide sequence ID" value="NZ_CP053564.1"/>
</dbReference>
<dbReference type="PROSITE" id="PS51898">
    <property type="entry name" value="TYR_RECOMBINASE"/>
    <property type="match status" value="1"/>
</dbReference>
<keyword evidence="9" id="KW-1185">Reference proteome</keyword>
<dbReference type="InterPro" id="IPR002104">
    <property type="entry name" value="Integrase_catalytic"/>
</dbReference>
<dbReference type="Pfam" id="PF22022">
    <property type="entry name" value="Phage_int_M"/>
    <property type="match status" value="1"/>
</dbReference>
<dbReference type="EMBL" id="CP053564">
    <property type="protein sequence ID" value="QJY49602.1"/>
    <property type="molecule type" value="Genomic_DNA"/>
</dbReference>
<proteinExistence type="inferred from homology"/>
<evidence type="ECO:0000256" key="2">
    <source>
        <dbReference type="ARBA" id="ARBA00023125"/>
    </source>
</evidence>
<dbReference type="AlphaFoldDB" id="A0A6M6JSL3"/>
<dbReference type="InterPro" id="IPR044068">
    <property type="entry name" value="CB"/>
</dbReference>
<keyword evidence="3" id="KW-0233">DNA recombination</keyword>
<dbReference type="GO" id="GO:0006310">
    <property type="term" value="P:DNA recombination"/>
    <property type="evidence" value="ECO:0007669"/>
    <property type="project" value="UniProtKB-KW"/>
</dbReference>
<name>A0A6M6JSL3_9PSEU</name>
<evidence type="ECO:0000313" key="9">
    <source>
        <dbReference type="Proteomes" id="UP000505377"/>
    </source>
</evidence>
<feature type="domain" description="Tyr recombinase" evidence="6">
    <location>
        <begin position="179"/>
        <end position="387"/>
    </location>
</feature>
<dbReference type="InterPro" id="IPR050090">
    <property type="entry name" value="Tyrosine_recombinase_XerCD"/>
</dbReference>
<evidence type="ECO:0000259" key="6">
    <source>
        <dbReference type="PROSITE" id="PS51898"/>
    </source>
</evidence>
<evidence type="ECO:0000259" key="7">
    <source>
        <dbReference type="PROSITE" id="PS51900"/>
    </source>
</evidence>
<dbReference type="PANTHER" id="PTHR30349">
    <property type="entry name" value="PHAGE INTEGRASE-RELATED"/>
    <property type="match status" value="1"/>
</dbReference>
<accession>A0A6M6JSL3</accession>
<evidence type="ECO:0000256" key="1">
    <source>
        <dbReference type="ARBA" id="ARBA00008857"/>
    </source>
</evidence>
<dbReference type="GO" id="GO:0003677">
    <property type="term" value="F:DNA binding"/>
    <property type="evidence" value="ECO:0007669"/>
    <property type="project" value="UniProtKB-UniRule"/>
</dbReference>
<dbReference type="KEGG" id="pbro:HOP40_30760"/>
<dbReference type="PANTHER" id="PTHR30349:SF64">
    <property type="entry name" value="PROPHAGE INTEGRASE INTD-RELATED"/>
    <property type="match status" value="1"/>
</dbReference>
<dbReference type="Gene3D" id="1.10.150.130">
    <property type="match status" value="1"/>
</dbReference>
<dbReference type="Pfam" id="PF00589">
    <property type="entry name" value="Phage_integrase"/>
    <property type="match status" value="1"/>
</dbReference>
<dbReference type="InterPro" id="IPR011010">
    <property type="entry name" value="DNA_brk_join_enz"/>
</dbReference>